<dbReference type="AlphaFoldDB" id="A0A6L2J8Y6"/>
<evidence type="ECO:0000256" key="1">
    <source>
        <dbReference type="SAM" id="SignalP"/>
    </source>
</evidence>
<keyword evidence="1" id="KW-0732">Signal</keyword>
<dbReference type="EMBL" id="BKCJ010000418">
    <property type="protein sequence ID" value="GEU33017.1"/>
    <property type="molecule type" value="Genomic_DNA"/>
</dbReference>
<organism evidence="2">
    <name type="scientific">Tanacetum cinerariifolium</name>
    <name type="common">Dalmatian daisy</name>
    <name type="synonym">Chrysanthemum cinerariifolium</name>
    <dbReference type="NCBI Taxonomy" id="118510"/>
    <lineage>
        <taxon>Eukaryota</taxon>
        <taxon>Viridiplantae</taxon>
        <taxon>Streptophyta</taxon>
        <taxon>Embryophyta</taxon>
        <taxon>Tracheophyta</taxon>
        <taxon>Spermatophyta</taxon>
        <taxon>Magnoliopsida</taxon>
        <taxon>eudicotyledons</taxon>
        <taxon>Gunneridae</taxon>
        <taxon>Pentapetalae</taxon>
        <taxon>asterids</taxon>
        <taxon>campanulids</taxon>
        <taxon>Asterales</taxon>
        <taxon>Asteraceae</taxon>
        <taxon>Asteroideae</taxon>
        <taxon>Anthemideae</taxon>
        <taxon>Anthemidinae</taxon>
        <taxon>Tanacetum</taxon>
    </lineage>
</organism>
<evidence type="ECO:0000313" key="2">
    <source>
        <dbReference type="EMBL" id="GEU33017.1"/>
    </source>
</evidence>
<evidence type="ECO:0008006" key="3">
    <source>
        <dbReference type="Google" id="ProtNLM"/>
    </source>
</evidence>
<protein>
    <recommendedName>
        <fullName evidence="3">CCHC-type domain-containing protein</fullName>
    </recommendedName>
</protein>
<proteinExistence type="predicted"/>
<accession>A0A6L2J8Y6</accession>
<comment type="caution">
    <text evidence="2">The sequence shown here is derived from an EMBL/GenBank/DDBJ whole genome shotgun (WGS) entry which is preliminary data.</text>
</comment>
<name>A0A6L2J8Y6_TANCI</name>
<feature type="chain" id="PRO_5026867181" description="CCHC-type domain-containing protein" evidence="1">
    <location>
        <begin position="21"/>
        <end position="228"/>
    </location>
</feature>
<sequence length="228" mass="25568">MFVLSGFIHLVMCLFKRGFADKFVRNSNKTPDSSQRPPYDRPRCGSPVDGLYCHDCALLQKKLKEVLFIICDEHKSSKDVLNTSKSSNGDSNVVSMPQEPVVFNQDPGENSSQSPPLIEHHCCYGCGNSLDSIFCQRCTCKSCGKGAHYGYNCPPKVLIISNPEPYHDQNVEEFPHTLPSFHPIRYFGDENSLAYDSTPNLVKDSLNVFNPPSQSPMYSYEFCGDDAY</sequence>
<reference evidence="2" key="1">
    <citation type="journal article" date="2019" name="Sci. Rep.">
        <title>Draft genome of Tanacetum cinerariifolium, the natural source of mosquito coil.</title>
        <authorList>
            <person name="Yamashiro T."/>
            <person name="Shiraishi A."/>
            <person name="Satake H."/>
            <person name="Nakayama K."/>
        </authorList>
    </citation>
    <scope>NUCLEOTIDE SEQUENCE</scope>
</reference>
<feature type="signal peptide" evidence="1">
    <location>
        <begin position="1"/>
        <end position="20"/>
    </location>
</feature>
<gene>
    <name evidence="2" type="ORF">Tci_004995</name>
</gene>